<evidence type="ECO:0000313" key="2">
    <source>
        <dbReference type="Proteomes" id="UP000307173"/>
    </source>
</evidence>
<name>A0A4T0X6R2_9ASCO</name>
<dbReference type="EMBL" id="SELW01000040">
    <property type="protein sequence ID" value="TID31169.1"/>
    <property type="molecule type" value="Genomic_DNA"/>
</dbReference>
<accession>A0A4T0X6R2</accession>
<gene>
    <name evidence="1" type="ORF">CANINC_000216</name>
</gene>
<reference evidence="1 2" key="1">
    <citation type="journal article" date="2019" name="Front. Genet.">
        <title>Whole-Genome Sequencing of the Opportunistic Yeast Pathogen Candida inconspicua Uncovers Its Hybrid Origin.</title>
        <authorList>
            <person name="Mixao V."/>
            <person name="Hansen A.P."/>
            <person name="Saus E."/>
            <person name="Boekhout T."/>
            <person name="Lass-Florl C."/>
            <person name="Gabaldon T."/>
        </authorList>
    </citation>
    <scope>NUCLEOTIDE SEQUENCE [LARGE SCALE GENOMIC DNA]</scope>
    <source>
        <strain evidence="1 2">CBS 180</strain>
    </source>
</reference>
<dbReference type="Proteomes" id="UP000307173">
    <property type="component" value="Unassembled WGS sequence"/>
</dbReference>
<organism evidence="1 2">
    <name type="scientific">Pichia inconspicua</name>
    <dbReference type="NCBI Taxonomy" id="52247"/>
    <lineage>
        <taxon>Eukaryota</taxon>
        <taxon>Fungi</taxon>
        <taxon>Dikarya</taxon>
        <taxon>Ascomycota</taxon>
        <taxon>Saccharomycotina</taxon>
        <taxon>Pichiomycetes</taxon>
        <taxon>Pichiales</taxon>
        <taxon>Pichiaceae</taxon>
        <taxon>Pichia</taxon>
    </lineage>
</organism>
<keyword evidence="2" id="KW-1185">Reference proteome</keyword>
<comment type="caution">
    <text evidence="1">The sequence shown here is derived from an EMBL/GenBank/DDBJ whole genome shotgun (WGS) entry which is preliminary data.</text>
</comment>
<dbReference type="AlphaFoldDB" id="A0A4T0X6R2"/>
<evidence type="ECO:0000313" key="1">
    <source>
        <dbReference type="EMBL" id="TID31169.1"/>
    </source>
</evidence>
<protein>
    <submittedName>
        <fullName evidence="1">Uncharacterized protein</fullName>
    </submittedName>
</protein>
<sequence length="159" mass="18313">MSIAIDYLEASKKGTFVDGKNITLQVYNAELNHLVNIEQIVKELIQLADDYKKTTCTKPLETTENSVDNFQFGVLHQIYRFVVSLINAVTLLITFNDNELKRSNKSIIVNVMMLNIISFTTKFSRQIRQFIMVYAENPQLINVSKSFILVKSHSQTQKY</sequence>
<proteinExistence type="predicted"/>